<reference evidence="1" key="1">
    <citation type="journal article" date="2021" name="Proc. Natl. Acad. Sci. U.S.A.">
        <title>A Catalog of Tens of Thousands of Viruses from Human Metagenomes Reveals Hidden Associations with Chronic Diseases.</title>
        <authorList>
            <person name="Tisza M.J."/>
            <person name="Buck C.B."/>
        </authorList>
    </citation>
    <scope>NUCLEOTIDE SEQUENCE</scope>
    <source>
        <strain evidence="1">CtE3x18</strain>
    </source>
</reference>
<evidence type="ECO:0000313" key="1">
    <source>
        <dbReference type="EMBL" id="DAG05148.1"/>
    </source>
</evidence>
<organism evidence="1">
    <name type="scientific">Myoviridae sp. ctE3x18</name>
    <dbReference type="NCBI Taxonomy" id="2825059"/>
    <lineage>
        <taxon>Viruses</taxon>
        <taxon>Duplodnaviria</taxon>
        <taxon>Heunggongvirae</taxon>
        <taxon>Uroviricota</taxon>
        <taxon>Caudoviricetes</taxon>
    </lineage>
</organism>
<accession>A0A8S5VEK3</accession>
<name>A0A8S5VEK3_9CAUD</name>
<dbReference type="EMBL" id="BK016250">
    <property type="protein sequence ID" value="DAG05148.1"/>
    <property type="molecule type" value="Genomic_DNA"/>
</dbReference>
<sequence length="137" mass="15741">MDVRTVIQKILDDTLLPYGVLSNHLRRVDTDYIENSDVAVNKDEYVVFRVVSNRPHTFGDGACTLSRVYIDVNYYYSYEKTDPRYTDAQARLQAVKNAVLSNKRFRLANDASDIADIDNPYRGLNVEFVYFEVADNG</sequence>
<proteinExistence type="predicted"/>
<protein>
    <submittedName>
        <fullName evidence="1">Uncharacterized protein</fullName>
    </submittedName>
</protein>